<gene>
    <name evidence="6" type="primary">nudJ</name>
    <name evidence="8" type="ORF">HFQ13_11410</name>
</gene>
<dbReference type="PANTHER" id="PTHR43222">
    <property type="entry name" value="NUDIX HYDROLASE 23"/>
    <property type="match status" value="1"/>
</dbReference>
<evidence type="ECO:0000256" key="5">
    <source>
        <dbReference type="ARBA" id="ARBA00022801"/>
    </source>
</evidence>
<keyword evidence="9" id="KW-1185">Reference proteome</keyword>
<dbReference type="InterPro" id="IPR033713">
    <property type="entry name" value="NudJ"/>
</dbReference>
<comment type="similarity">
    <text evidence="2 6">Belongs to the Nudix hydrolase family. NudJ subfamily.</text>
</comment>
<dbReference type="GO" id="GO:0017110">
    <property type="term" value="F:nucleoside diphosphate phosphatase activity"/>
    <property type="evidence" value="ECO:0007669"/>
    <property type="project" value="InterPro"/>
</dbReference>
<evidence type="ECO:0000256" key="3">
    <source>
        <dbReference type="ARBA" id="ARBA00011245"/>
    </source>
</evidence>
<dbReference type="InterPro" id="IPR000086">
    <property type="entry name" value="NUDIX_hydrolase_dom"/>
</dbReference>
<dbReference type="EMBL" id="JAAXYO010000165">
    <property type="protein sequence ID" value="MBU2788798.1"/>
    <property type="molecule type" value="Genomic_DNA"/>
</dbReference>
<evidence type="ECO:0000256" key="4">
    <source>
        <dbReference type="ARBA" id="ARBA00015552"/>
    </source>
</evidence>
<evidence type="ECO:0000313" key="8">
    <source>
        <dbReference type="EMBL" id="MBU2788798.1"/>
    </source>
</evidence>
<proteinExistence type="inferred from homology"/>
<accession>A0AAE2YRR9</accession>
<evidence type="ECO:0000256" key="1">
    <source>
        <dbReference type="ARBA" id="ARBA00001946"/>
    </source>
</evidence>
<reference evidence="8" key="1">
    <citation type="journal article" date="2021" name="ISME J.">
        <title>Genomic evolution of the class Acidithiobacillia: deep-branching Proteobacteria living in extreme acidic conditions.</title>
        <authorList>
            <person name="Moya-Beltran A."/>
            <person name="Beard S."/>
            <person name="Rojas-Villalobos C."/>
            <person name="Issotta F."/>
            <person name="Gallardo Y."/>
            <person name="Ulloa R."/>
            <person name="Giaveno A."/>
            <person name="Degli Esposti M."/>
            <person name="Johnson D.B."/>
            <person name="Quatrini R."/>
        </authorList>
    </citation>
    <scope>NUCLEOTIDE SEQUENCE</scope>
    <source>
        <strain evidence="8">VAN18-1</strain>
    </source>
</reference>
<comment type="caution">
    <text evidence="8">The sequence shown here is derived from an EMBL/GenBank/DDBJ whole genome shotgun (WGS) entry which is preliminary data.</text>
</comment>
<evidence type="ECO:0000259" key="7">
    <source>
        <dbReference type="PROSITE" id="PS51462"/>
    </source>
</evidence>
<evidence type="ECO:0000256" key="6">
    <source>
        <dbReference type="RuleBase" id="RU364043"/>
    </source>
</evidence>
<dbReference type="EC" id="3.6.1.-" evidence="6"/>
<name>A0AAE2YRR9_9PROT</name>
<dbReference type="PROSITE" id="PS00893">
    <property type="entry name" value="NUDIX_BOX"/>
    <property type="match status" value="1"/>
</dbReference>
<sequence length="146" mass="16468">MRWSPHVTVAAVTCDAHGRFLLVEELIDGQPCLNQPAGHWEKGESLTEAVIRETLEETGYDFVPEAILGIYHWQHPRKDLTYLRIAFVGHASGHNPLAPLDVGIIGPRWLRPEELSAARLRTVMVEQCIHDFLAGQRFSLDLLHSL</sequence>
<dbReference type="Gene3D" id="3.90.79.10">
    <property type="entry name" value="Nucleoside Triphosphate Pyrophosphohydrolase"/>
    <property type="match status" value="1"/>
</dbReference>
<dbReference type="InterPro" id="IPR020084">
    <property type="entry name" value="NUDIX_hydrolase_CS"/>
</dbReference>
<evidence type="ECO:0000313" key="9">
    <source>
        <dbReference type="Proteomes" id="UP001197378"/>
    </source>
</evidence>
<dbReference type="GO" id="GO:0004787">
    <property type="term" value="F:thiamine diphosphate phosphatase activity"/>
    <property type="evidence" value="ECO:0007669"/>
    <property type="project" value="InterPro"/>
</dbReference>
<dbReference type="RefSeq" id="WP_215872302.1">
    <property type="nucleotide sequence ID" value="NZ_JAAXYO010000165.1"/>
</dbReference>
<comment type="subunit">
    <text evidence="3 6">Monomer.</text>
</comment>
<dbReference type="PROSITE" id="PS51462">
    <property type="entry name" value="NUDIX"/>
    <property type="match status" value="1"/>
</dbReference>
<dbReference type="AlphaFoldDB" id="A0AAE2YRR9"/>
<dbReference type="InterPro" id="IPR015797">
    <property type="entry name" value="NUDIX_hydrolase-like_dom_sf"/>
</dbReference>
<dbReference type="SUPFAM" id="SSF55811">
    <property type="entry name" value="Nudix"/>
    <property type="match status" value="1"/>
</dbReference>
<dbReference type="Pfam" id="PF00293">
    <property type="entry name" value="NUDIX"/>
    <property type="match status" value="1"/>
</dbReference>
<protein>
    <recommendedName>
        <fullName evidence="4 6">Phosphatase NudJ</fullName>
        <ecNumber evidence="6">3.6.1.-</ecNumber>
    </recommendedName>
</protein>
<dbReference type="PANTHER" id="PTHR43222:SF11">
    <property type="entry name" value="PHOSPHATASE NUDJ"/>
    <property type="match status" value="1"/>
</dbReference>
<comment type="cofactor">
    <cofactor evidence="1 6">
        <name>Mg(2+)</name>
        <dbReference type="ChEBI" id="CHEBI:18420"/>
    </cofactor>
</comment>
<keyword evidence="5 6" id="KW-0378">Hydrolase</keyword>
<dbReference type="GO" id="GO:0017111">
    <property type="term" value="F:ribonucleoside triphosphate phosphatase activity"/>
    <property type="evidence" value="ECO:0007669"/>
    <property type="project" value="InterPro"/>
</dbReference>
<evidence type="ECO:0000256" key="2">
    <source>
        <dbReference type="ARBA" id="ARBA00007608"/>
    </source>
</evidence>
<dbReference type="Proteomes" id="UP001197378">
    <property type="component" value="Unassembled WGS sequence"/>
</dbReference>
<feature type="domain" description="Nudix hydrolase" evidence="7">
    <location>
        <begin position="4"/>
        <end position="138"/>
    </location>
</feature>
<organism evidence="8 9">
    <name type="scientific">Igneacidithiobacillus copahuensis</name>
    <dbReference type="NCBI Taxonomy" id="2724909"/>
    <lineage>
        <taxon>Bacteria</taxon>
        <taxon>Pseudomonadati</taxon>
        <taxon>Pseudomonadota</taxon>
        <taxon>Acidithiobacillia</taxon>
        <taxon>Acidithiobacillales</taxon>
        <taxon>Acidithiobacillaceae</taxon>
        <taxon>Igneacidithiobacillus</taxon>
    </lineage>
</organism>
<dbReference type="CDD" id="cd03675">
    <property type="entry name" value="NUDIX_Hydrolase"/>
    <property type="match status" value="1"/>
</dbReference>
<keyword evidence="6" id="KW-0460">Magnesium</keyword>